<dbReference type="PANTHER" id="PTHR44846:SF1">
    <property type="entry name" value="MANNOSYL-D-GLYCERATE TRANSPORT_METABOLISM SYSTEM REPRESSOR MNGR-RELATED"/>
    <property type="match status" value="1"/>
</dbReference>
<evidence type="ECO:0000313" key="6">
    <source>
        <dbReference type="Proteomes" id="UP000034196"/>
    </source>
</evidence>
<dbReference type="CDD" id="cd07377">
    <property type="entry name" value="WHTH_GntR"/>
    <property type="match status" value="1"/>
</dbReference>
<protein>
    <recommendedName>
        <fullName evidence="4">HTH gntR-type domain-containing protein</fullName>
    </recommendedName>
</protein>
<dbReference type="EMBL" id="LAVA02000007">
    <property type="protein sequence ID" value="OIJ69212.1"/>
    <property type="molecule type" value="Genomic_DNA"/>
</dbReference>
<keyword evidence="2" id="KW-0238">DNA-binding</keyword>
<keyword evidence="1" id="KW-0805">Transcription regulation</keyword>
<evidence type="ECO:0000313" key="5">
    <source>
        <dbReference type="EMBL" id="OIJ69212.1"/>
    </source>
</evidence>
<dbReference type="Proteomes" id="UP000034196">
    <property type="component" value="Unassembled WGS sequence"/>
</dbReference>
<proteinExistence type="predicted"/>
<dbReference type="SUPFAM" id="SSF46785">
    <property type="entry name" value="Winged helix' DNA-binding domain"/>
    <property type="match status" value="2"/>
</dbReference>
<accession>A0A1J4P629</accession>
<name>A0A1J4P629_9ACTN</name>
<evidence type="ECO:0000256" key="1">
    <source>
        <dbReference type="ARBA" id="ARBA00023015"/>
    </source>
</evidence>
<dbReference type="GO" id="GO:0003677">
    <property type="term" value="F:DNA binding"/>
    <property type="evidence" value="ECO:0007669"/>
    <property type="project" value="UniProtKB-KW"/>
</dbReference>
<sequence length="186" mass="19494">MTIQRALATLEQAGVIEVGKAGRRFPRSSDPVERVGSRTEELAGLLSKEISAGDPPAGARVASAVQLAERFQITRGTAQAVLVELERRGVVVNVQGRGRFVPAENEPAATKAAQLAEGLRRSIGTGQAPAGSAIPAERELALLHGVSRGVVGRALKMLEGEGLVQRGTRGERVVSEVADGHPRSQP</sequence>
<dbReference type="GO" id="GO:0003700">
    <property type="term" value="F:DNA-binding transcription factor activity"/>
    <property type="evidence" value="ECO:0007669"/>
    <property type="project" value="InterPro"/>
</dbReference>
<keyword evidence="3" id="KW-0804">Transcription</keyword>
<evidence type="ECO:0000259" key="4">
    <source>
        <dbReference type="PROSITE" id="PS50949"/>
    </source>
</evidence>
<reference evidence="5" key="1">
    <citation type="submission" date="2016-10" db="EMBL/GenBank/DDBJ databases">
        <title>Genome sequence of Streptomyces mangrovisoli MUSC 149.</title>
        <authorList>
            <person name="Lee L.-H."/>
            <person name="Ser H.-L."/>
        </authorList>
    </citation>
    <scope>NUCLEOTIDE SEQUENCE [LARGE SCALE GENOMIC DNA]</scope>
    <source>
        <strain evidence="5">MUSC 149</strain>
    </source>
</reference>
<dbReference type="InterPro" id="IPR050679">
    <property type="entry name" value="Bact_HTH_transcr_reg"/>
</dbReference>
<dbReference type="InterPro" id="IPR036390">
    <property type="entry name" value="WH_DNA-bd_sf"/>
</dbReference>
<dbReference type="Gene3D" id="1.10.10.10">
    <property type="entry name" value="Winged helix-like DNA-binding domain superfamily/Winged helix DNA-binding domain"/>
    <property type="match status" value="2"/>
</dbReference>
<dbReference type="PROSITE" id="PS50949">
    <property type="entry name" value="HTH_GNTR"/>
    <property type="match status" value="2"/>
</dbReference>
<comment type="caution">
    <text evidence="5">The sequence shown here is derived from an EMBL/GenBank/DDBJ whole genome shotgun (WGS) entry which is preliminary data.</text>
</comment>
<gene>
    <name evidence="5" type="ORF">WN71_003905</name>
</gene>
<dbReference type="SMART" id="SM00345">
    <property type="entry name" value="HTH_GNTR"/>
    <property type="match status" value="2"/>
</dbReference>
<dbReference type="InterPro" id="IPR000524">
    <property type="entry name" value="Tscrpt_reg_HTH_GntR"/>
</dbReference>
<dbReference type="AlphaFoldDB" id="A0A1J4P629"/>
<feature type="domain" description="HTH gntR-type" evidence="4">
    <location>
        <begin position="109"/>
        <end position="177"/>
    </location>
</feature>
<dbReference type="Pfam" id="PF00392">
    <property type="entry name" value="GntR"/>
    <property type="match status" value="2"/>
</dbReference>
<evidence type="ECO:0000256" key="3">
    <source>
        <dbReference type="ARBA" id="ARBA00023163"/>
    </source>
</evidence>
<dbReference type="PANTHER" id="PTHR44846">
    <property type="entry name" value="MANNOSYL-D-GLYCERATE TRANSPORT/METABOLISM SYSTEM REPRESSOR MNGR-RELATED"/>
    <property type="match status" value="1"/>
</dbReference>
<dbReference type="PRINTS" id="PR00035">
    <property type="entry name" value="HTHGNTR"/>
</dbReference>
<dbReference type="GO" id="GO:0045892">
    <property type="term" value="P:negative regulation of DNA-templated transcription"/>
    <property type="evidence" value="ECO:0007669"/>
    <property type="project" value="TreeGrafter"/>
</dbReference>
<dbReference type="InterPro" id="IPR036388">
    <property type="entry name" value="WH-like_DNA-bd_sf"/>
</dbReference>
<keyword evidence="6" id="KW-1185">Reference proteome</keyword>
<dbReference type="STRING" id="1428628.WN71_003905"/>
<organism evidence="5 6">
    <name type="scientific">Streptomyces mangrovisoli</name>
    <dbReference type="NCBI Taxonomy" id="1428628"/>
    <lineage>
        <taxon>Bacteria</taxon>
        <taxon>Bacillati</taxon>
        <taxon>Actinomycetota</taxon>
        <taxon>Actinomycetes</taxon>
        <taxon>Kitasatosporales</taxon>
        <taxon>Streptomycetaceae</taxon>
        <taxon>Streptomyces</taxon>
    </lineage>
</organism>
<evidence type="ECO:0000256" key="2">
    <source>
        <dbReference type="ARBA" id="ARBA00023125"/>
    </source>
</evidence>
<feature type="domain" description="HTH gntR-type" evidence="4">
    <location>
        <begin position="36"/>
        <end position="104"/>
    </location>
</feature>